<dbReference type="AlphaFoldDB" id="A0A0A9GWC6"/>
<reference evidence="2" key="1">
    <citation type="submission" date="2014-09" db="EMBL/GenBank/DDBJ databases">
        <authorList>
            <person name="Magalhaes I.L.F."/>
            <person name="Oliveira U."/>
            <person name="Santos F.R."/>
            <person name="Vidigal T.H.D.A."/>
            <person name="Brescovit A.D."/>
            <person name="Santos A.J."/>
        </authorList>
    </citation>
    <scope>NUCLEOTIDE SEQUENCE</scope>
    <source>
        <tissue evidence="2">Shoot tissue taken approximately 20 cm above the soil surface</tissue>
    </source>
</reference>
<protein>
    <submittedName>
        <fullName evidence="2">Uncharacterized protein</fullName>
    </submittedName>
</protein>
<accession>A0A0A9GWC6</accession>
<keyword evidence="1" id="KW-0812">Transmembrane</keyword>
<feature type="transmembrane region" description="Helical" evidence="1">
    <location>
        <begin position="12"/>
        <end position="29"/>
    </location>
</feature>
<sequence length="67" mass="7786">MNVVLFLMHNNYMLALEIMKFGMYVFLIVMNVHKKFHVHNVLYAIVVVLSCVGFSLIPVNRLLSEKC</sequence>
<name>A0A0A9GWC6_ARUDO</name>
<dbReference type="EMBL" id="GBRH01170047">
    <property type="protein sequence ID" value="JAE27849.1"/>
    <property type="molecule type" value="Transcribed_RNA"/>
</dbReference>
<evidence type="ECO:0000256" key="1">
    <source>
        <dbReference type="SAM" id="Phobius"/>
    </source>
</evidence>
<feature type="transmembrane region" description="Helical" evidence="1">
    <location>
        <begin position="41"/>
        <end position="59"/>
    </location>
</feature>
<keyword evidence="1" id="KW-1133">Transmembrane helix</keyword>
<evidence type="ECO:0000313" key="2">
    <source>
        <dbReference type="EMBL" id="JAE27849.1"/>
    </source>
</evidence>
<organism evidence="2">
    <name type="scientific">Arundo donax</name>
    <name type="common">Giant reed</name>
    <name type="synonym">Donax arundinaceus</name>
    <dbReference type="NCBI Taxonomy" id="35708"/>
    <lineage>
        <taxon>Eukaryota</taxon>
        <taxon>Viridiplantae</taxon>
        <taxon>Streptophyta</taxon>
        <taxon>Embryophyta</taxon>
        <taxon>Tracheophyta</taxon>
        <taxon>Spermatophyta</taxon>
        <taxon>Magnoliopsida</taxon>
        <taxon>Liliopsida</taxon>
        <taxon>Poales</taxon>
        <taxon>Poaceae</taxon>
        <taxon>PACMAD clade</taxon>
        <taxon>Arundinoideae</taxon>
        <taxon>Arundineae</taxon>
        <taxon>Arundo</taxon>
    </lineage>
</organism>
<proteinExistence type="predicted"/>
<reference evidence="2" key="2">
    <citation type="journal article" date="2015" name="Data Brief">
        <title>Shoot transcriptome of the giant reed, Arundo donax.</title>
        <authorList>
            <person name="Barrero R.A."/>
            <person name="Guerrero F.D."/>
            <person name="Moolhuijzen P."/>
            <person name="Goolsby J.A."/>
            <person name="Tidwell J."/>
            <person name="Bellgard S.E."/>
            <person name="Bellgard M.I."/>
        </authorList>
    </citation>
    <scope>NUCLEOTIDE SEQUENCE</scope>
    <source>
        <tissue evidence="2">Shoot tissue taken approximately 20 cm above the soil surface</tissue>
    </source>
</reference>
<keyword evidence="1" id="KW-0472">Membrane</keyword>